<dbReference type="GO" id="GO:0006281">
    <property type="term" value="P:DNA repair"/>
    <property type="evidence" value="ECO:0007669"/>
    <property type="project" value="TreeGrafter"/>
</dbReference>
<dbReference type="GO" id="GO:0005524">
    <property type="term" value="F:ATP binding"/>
    <property type="evidence" value="ECO:0007669"/>
    <property type="project" value="UniProtKB-KW"/>
</dbReference>
<dbReference type="SMART" id="SM00490">
    <property type="entry name" value="HELICc"/>
    <property type="match status" value="1"/>
</dbReference>
<proteinExistence type="predicted"/>
<evidence type="ECO:0000256" key="1">
    <source>
        <dbReference type="ARBA" id="ARBA00022741"/>
    </source>
</evidence>
<dbReference type="GO" id="GO:0043138">
    <property type="term" value="F:3'-5' DNA helicase activity"/>
    <property type="evidence" value="ECO:0007669"/>
    <property type="project" value="TreeGrafter"/>
</dbReference>
<dbReference type="InterPro" id="IPR032284">
    <property type="entry name" value="RecQ_Zn-bd"/>
</dbReference>
<dbReference type="GO" id="GO:0030894">
    <property type="term" value="C:replisome"/>
    <property type="evidence" value="ECO:0007669"/>
    <property type="project" value="TreeGrafter"/>
</dbReference>
<protein>
    <recommendedName>
        <fullName evidence="6">ATP-dependent DNA helicase RecQ</fullName>
    </recommendedName>
    <alternativeName>
        <fullName evidence="7">DNA 3'-5' helicase RecQ</fullName>
    </alternativeName>
</protein>
<dbReference type="Pfam" id="PF00270">
    <property type="entry name" value="DEAD"/>
    <property type="match status" value="1"/>
</dbReference>
<dbReference type="InterPro" id="IPR027417">
    <property type="entry name" value="P-loop_NTPase"/>
</dbReference>
<keyword evidence="1" id="KW-0547">Nucleotide-binding</keyword>
<evidence type="ECO:0000313" key="10">
    <source>
        <dbReference type="EMBL" id="OTP18524.1"/>
    </source>
</evidence>
<dbReference type="SMART" id="SM00487">
    <property type="entry name" value="DEXDc"/>
    <property type="match status" value="1"/>
</dbReference>
<reference evidence="10" key="1">
    <citation type="submission" date="2017-05" db="EMBL/GenBank/DDBJ databases">
        <title>The Genome Sequence of Enterococcus sp. 9E7_DIV0242.</title>
        <authorList>
            <consortium name="The Broad Institute Genomics Platform"/>
            <consortium name="The Broad Institute Genomic Center for Infectious Diseases"/>
            <person name="Earl A."/>
            <person name="Manson A."/>
            <person name="Schwartman J."/>
            <person name="Gilmore M."/>
            <person name="Abouelleil A."/>
            <person name="Cao P."/>
            <person name="Chapman S."/>
            <person name="Cusick C."/>
            <person name="Shea T."/>
            <person name="Young S."/>
            <person name="Neafsey D."/>
            <person name="Nusbaum C."/>
            <person name="Birren B."/>
        </authorList>
    </citation>
    <scope>NUCLEOTIDE SEQUENCE [LARGE SCALE GENOMIC DNA]</scope>
    <source>
        <strain evidence="10">9E7_DIV0242</strain>
    </source>
</reference>
<evidence type="ECO:0000259" key="9">
    <source>
        <dbReference type="PROSITE" id="PS51194"/>
    </source>
</evidence>
<dbReference type="EMBL" id="CP147247">
    <property type="protein sequence ID" value="WYJ88571.1"/>
    <property type="molecule type" value="Genomic_DNA"/>
</dbReference>
<dbReference type="InterPro" id="IPR011545">
    <property type="entry name" value="DEAD/DEAH_box_helicase_dom"/>
</dbReference>
<sequence length="477" mass="55446">MALEELLHRYFGYSSFREGQREIIEALLNKEDTLAVLPTGTGKSLTYQLTGKILPHTVLIVSPLLSLMEDQVRQLQKLGERRVVAFNSFLSYDEKQYILAQLHKYKFIFISPESLMKNEVLEKLKNMPLSLFVVDEAHCVSQWGVDFRPEYVKIKDVLQKLNFPLTLALTATASQSVQNEIKDYLFKEPLAVRSFIYSINRKNISLIVERTDEKEAQLFEYLIKRNKKGIVYCTARKTTEMLSRKLQEQTSIRSAFYHGGLTANERSKIQQQFIENEIDLLFATNAFGMGIDKPDIRFVIHYDCPASMENYVQEIGRAGRDGQAAIALLLYQSGDEAIHRFFRNEVKEELRTLQKLLEGHTEFPTELLESMSDIQQKWLEGYLNGSYTLEVLSERLRKKDQEKYYQLEQMLDYIFTKECRRTFIMHYFSETEESEKVTPCCDNCGAVLSATEAEQNIAGKTVHSWQEILIRLFKEEK</sequence>
<keyword evidence="3 11" id="KW-0347">Helicase</keyword>
<dbReference type="GO" id="GO:0009378">
    <property type="term" value="F:four-way junction helicase activity"/>
    <property type="evidence" value="ECO:0007669"/>
    <property type="project" value="TreeGrafter"/>
</dbReference>
<dbReference type="InterPro" id="IPR014001">
    <property type="entry name" value="Helicase_ATP-bd"/>
</dbReference>
<evidence type="ECO:0000256" key="6">
    <source>
        <dbReference type="ARBA" id="ARBA00044535"/>
    </source>
</evidence>
<dbReference type="OrthoDB" id="9763310at2"/>
<dbReference type="GO" id="GO:0003677">
    <property type="term" value="F:DNA binding"/>
    <property type="evidence" value="ECO:0007669"/>
    <property type="project" value="UniProtKB-KW"/>
</dbReference>
<dbReference type="Pfam" id="PF00271">
    <property type="entry name" value="Helicase_C"/>
    <property type="match status" value="1"/>
</dbReference>
<name>A0A242KBH5_9ENTE</name>
<keyword evidence="12" id="KW-1185">Reference proteome</keyword>
<dbReference type="SUPFAM" id="SSF52540">
    <property type="entry name" value="P-loop containing nucleoside triphosphate hydrolases"/>
    <property type="match status" value="1"/>
</dbReference>
<evidence type="ECO:0000259" key="8">
    <source>
        <dbReference type="PROSITE" id="PS51192"/>
    </source>
</evidence>
<dbReference type="GO" id="GO:0006310">
    <property type="term" value="P:DNA recombination"/>
    <property type="evidence" value="ECO:0007669"/>
    <property type="project" value="InterPro"/>
</dbReference>
<dbReference type="EMBL" id="NGMM01000001">
    <property type="protein sequence ID" value="OTP18524.1"/>
    <property type="molecule type" value="Genomic_DNA"/>
</dbReference>
<gene>
    <name evidence="11" type="ORF">A5888_000290</name>
    <name evidence="10" type="ORF">A5888_000338</name>
</gene>
<feature type="domain" description="Helicase C-terminal" evidence="9">
    <location>
        <begin position="214"/>
        <end position="371"/>
    </location>
</feature>
<evidence type="ECO:0000256" key="3">
    <source>
        <dbReference type="ARBA" id="ARBA00022806"/>
    </source>
</evidence>
<evidence type="ECO:0000256" key="5">
    <source>
        <dbReference type="ARBA" id="ARBA00023125"/>
    </source>
</evidence>
<dbReference type="PROSITE" id="PS51192">
    <property type="entry name" value="HELICASE_ATP_BIND_1"/>
    <property type="match status" value="1"/>
</dbReference>
<feature type="domain" description="Helicase ATP-binding" evidence="8">
    <location>
        <begin position="24"/>
        <end position="191"/>
    </location>
</feature>
<dbReference type="PROSITE" id="PS51194">
    <property type="entry name" value="HELICASE_CTER"/>
    <property type="match status" value="1"/>
</dbReference>
<dbReference type="AlphaFoldDB" id="A0A242KBH5"/>
<evidence type="ECO:0000313" key="11">
    <source>
        <dbReference type="EMBL" id="WYJ88571.1"/>
    </source>
</evidence>
<keyword evidence="2" id="KW-0378">Hydrolase</keyword>
<dbReference type="RefSeq" id="WP_086347503.1">
    <property type="nucleotide sequence ID" value="NZ_CP147247.1"/>
</dbReference>
<dbReference type="CDD" id="cd18794">
    <property type="entry name" value="SF2_C_RecQ"/>
    <property type="match status" value="1"/>
</dbReference>
<keyword evidence="4" id="KW-0067">ATP-binding</keyword>
<accession>A0A242KBH5</accession>
<keyword evidence="5" id="KW-0238">DNA-binding</keyword>
<dbReference type="CDD" id="cd17920">
    <property type="entry name" value="DEXHc_RecQ"/>
    <property type="match status" value="1"/>
</dbReference>
<dbReference type="PROSITE" id="PS00690">
    <property type="entry name" value="DEAH_ATP_HELICASE"/>
    <property type="match status" value="1"/>
</dbReference>
<evidence type="ECO:0000313" key="12">
    <source>
        <dbReference type="Proteomes" id="UP000195141"/>
    </source>
</evidence>
<dbReference type="PANTHER" id="PTHR13710:SF84">
    <property type="entry name" value="ATP-DEPENDENT DNA HELICASE RECS-RELATED"/>
    <property type="match status" value="1"/>
</dbReference>
<dbReference type="NCBIfam" id="TIGR00614">
    <property type="entry name" value="recQ_fam"/>
    <property type="match status" value="1"/>
</dbReference>
<dbReference type="InterPro" id="IPR004589">
    <property type="entry name" value="DNA_helicase_ATP-dep_RecQ"/>
</dbReference>
<dbReference type="PANTHER" id="PTHR13710">
    <property type="entry name" value="DNA HELICASE RECQ FAMILY MEMBER"/>
    <property type="match status" value="1"/>
</dbReference>
<dbReference type="GO" id="GO:0043590">
    <property type="term" value="C:bacterial nucleoid"/>
    <property type="evidence" value="ECO:0007669"/>
    <property type="project" value="TreeGrafter"/>
</dbReference>
<dbReference type="InterPro" id="IPR002464">
    <property type="entry name" value="DNA/RNA_helicase_DEAH_CS"/>
</dbReference>
<reference evidence="11" key="2">
    <citation type="submission" date="2017-05" db="EMBL/GenBank/DDBJ databases">
        <authorList>
            <consortium name="The Broad Institute Genomics Platform"/>
            <consortium name="The Broad Institute Genomic Center for Infectious Diseases"/>
            <person name="Earl A."/>
            <person name="Manson A."/>
            <person name="Schwartman J."/>
            <person name="Gilmore M."/>
            <person name="Abouelleil A."/>
            <person name="Cao P."/>
            <person name="Chapman S."/>
            <person name="Cusick C."/>
            <person name="Shea T."/>
            <person name="Young S."/>
            <person name="Neafsey D."/>
            <person name="Nusbaum C."/>
            <person name="Birren B."/>
        </authorList>
    </citation>
    <scope>NUCLEOTIDE SEQUENCE</scope>
    <source>
        <strain evidence="11">9E7_DIV0242</strain>
    </source>
</reference>
<dbReference type="GO" id="GO:0016787">
    <property type="term" value="F:hydrolase activity"/>
    <property type="evidence" value="ECO:0007669"/>
    <property type="project" value="UniProtKB-KW"/>
</dbReference>
<reference evidence="11" key="3">
    <citation type="submission" date="2024-03" db="EMBL/GenBank/DDBJ databases">
        <title>The Genome Sequence of Enterococcus sp. DIV0242b.</title>
        <authorList>
            <consortium name="The Broad Institute Genomics Platform"/>
            <consortium name="The Broad Institute Microbial Omics Core"/>
            <consortium name="The Broad Institute Genomic Center for Infectious Diseases"/>
            <person name="Earl A."/>
            <person name="Manson A."/>
            <person name="Gilmore M."/>
            <person name="Schwartman J."/>
            <person name="Shea T."/>
            <person name="Abouelleil A."/>
            <person name="Cao P."/>
            <person name="Chapman S."/>
            <person name="Cusick C."/>
            <person name="Young S."/>
            <person name="Neafsey D."/>
            <person name="Nusbaum C."/>
            <person name="Birren B."/>
        </authorList>
    </citation>
    <scope>NUCLEOTIDE SEQUENCE</scope>
    <source>
        <strain evidence="11">9E7_DIV0242</strain>
    </source>
</reference>
<evidence type="ECO:0000256" key="7">
    <source>
        <dbReference type="ARBA" id="ARBA00044550"/>
    </source>
</evidence>
<dbReference type="GO" id="GO:0005737">
    <property type="term" value="C:cytoplasm"/>
    <property type="evidence" value="ECO:0007669"/>
    <property type="project" value="TreeGrafter"/>
</dbReference>
<dbReference type="InterPro" id="IPR001650">
    <property type="entry name" value="Helicase_C-like"/>
</dbReference>
<evidence type="ECO:0000256" key="4">
    <source>
        <dbReference type="ARBA" id="ARBA00022840"/>
    </source>
</evidence>
<evidence type="ECO:0000256" key="2">
    <source>
        <dbReference type="ARBA" id="ARBA00022801"/>
    </source>
</evidence>
<dbReference type="Gene3D" id="3.40.50.300">
    <property type="entry name" value="P-loop containing nucleotide triphosphate hydrolases"/>
    <property type="match status" value="2"/>
</dbReference>
<organism evidence="10">
    <name type="scientific">Candidatus Enterococcus clewellii</name>
    <dbReference type="NCBI Taxonomy" id="1834193"/>
    <lineage>
        <taxon>Bacteria</taxon>
        <taxon>Bacillati</taxon>
        <taxon>Bacillota</taxon>
        <taxon>Bacilli</taxon>
        <taxon>Lactobacillales</taxon>
        <taxon>Enterococcaceae</taxon>
        <taxon>Enterococcus</taxon>
    </lineage>
</organism>
<dbReference type="Proteomes" id="UP000195141">
    <property type="component" value="Chromosome"/>
</dbReference>
<dbReference type="Pfam" id="PF16124">
    <property type="entry name" value="RecQ_Zn_bind"/>
    <property type="match status" value="1"/>
</dbReference>